<gene>
    <name evidence="4" type="primary">TSR2</name>
    <name evidence="4" type="ORF">HRR80_007512</name>
</gene>
<name>A0AAN6IV56_EXODE</name>
<proteinExistence type="inferred from homology"/>
<dbReference type="PANTHER" id="PTHR21250">
    <property type="entry name" value="PRE-RRNA-PROCESSING PROTEIN TSR2 HOMOLOG"/>
    <property type="match status" value="1"/>
</dbReference>
<organism evidence="4 5">
    <name type="scientific">Exophiala dermatitidis</name>
    <name type="common">Black yeast-like fungus</name>
    <name type="synonym">Wangiella dermatitidis</name>
    <dbReference type="NCBI Taxonomy" id="5970"/>
    <lineage>
        <taxon>Eukaryota</taxon>
        <taxon>Fungi</taxon>
        <taxon>Dikarya</taxon>
        <taxon>Ascomycota</taxon>
        <taxon>Pezizomycotina</taxon>
        <taxon>Eurotiomycetes</taxon>
        <taxon>Chaetothyriomycetidae</taxon>
        <taxon>Chaetothyriales</taxon>
        <taxon>Herpotrichiellaceae</taxon>
        <taxon>Exophiala</taxon>
    </lineage>
</organism>
<protein>
    <submittedName>
        <fullName evidence="4">rRNA accumulation- protein</fullName>
    </submittedName>
</protein>
<evidence type="ECO:0000313" key="4">
    <source>
        <dbReference type="EMBL" id="KAJ8988486.1"/>
    </source>
</evidence>
<comment type="caution">
    <text evidence="4">The sequence shown here is derived from an EMBL/GenBank/DDBJ whole genome shotgun (WGS) entry which is preliminary data.</text>
</comment>
<keyword evidence="2" id="KW-0698">rRNA processing</keyword>
<evidence type="ECO:0000256" key="1">
    <source>
        <dbReference type="ARBA" id="ARBA00006524"/>
    </source>
</evidence>
<feature type="region of interest" description="Disordered" evidence="3">
    <location>
        <begin position="154"/>
        <end position="223"/>
    </location>
</feature>
<reference evidence="4" key="1">
    <citation type="submission" date="2023-01" db="EMBL/GenBank/DDBJ databases">
        <title>Exophiala dermititidis isolated from Cystic Fibrosis Patient.</title>
        <authorList>
            <person name="Kurbessoian T."/>
            <person name="Crocker A."/>
            <person name="Murante D."/>
            <person name="Hogan D.A."/>
            <person name="Stajich J.E."/>
        </authorList>
    </citation>
    <scope>NUCLEOTIDE SEQUENCE</scope>
    <source>
        <strain evidence="4">Ex8</strain>
    </source>
</reference>
<dbReference type="InterPro" id="IPR019398">
    <property type="entry name" value="Pre-rRNA_process_TSR2"/>
</dbReference>
<accession>A0AAN6IV56</accession>
<dbReference type="AlphaFoldDB" id="A0AAN6IV56"/>
<sequence length="223" mass="24307">MSQSDANGSQAVNGNSANPPTTSNGTVATTTPNQLSSQIDLLVSLHLWAWPALTLAIQNAWGGSAQIAADKRDWFAGAVSELLTSTPPQLADVGDLEEVLLQVMFDEFEVVVDDGSAEQTARGIWGGMNKLINGDVSELQDMYVKWEEKEKKGNSNKEVAGFVKGEDPNQETDEEADDDDDENMDVDMDEAPPLVNGARQPRERVEPEVDEEGFTKVVNKKKR</sequence>
<dbReference type="EMBL" id="JAJGCB010000018">
    <property type="protein sequence ID" value="KAJ8988486.1"/>
    <property type="molecule type" value="Genomic_DNA"/>
</dbReference>
<comment type="similarity">
    <text evidence="1">Belongs to the TSR2 family.</text>
</comment>
<feature type="region of interest" description="Disordered" evidence="3">
    <location>
        <begin position="1"/>
        <end position="31"/>
    </location>
</feature>
<dbReference type="Pfam" id="PF10273">
    <property type="entry name" value="WGG"/>
    <property type="match status" value="1"/>
</dbReference>
<dbReference type="Proteomes" id="UP001161757">
    <property type="component" value="Unassembled WGS sequence"/>
</dbReference>
<evidence type="ECO:0000256" key="2">
    <source>
        <dbReference type="ARBA" id="ARBA00022552"/>
    </source>
</evidence>
<dbReference type="GO" id="GO:0006364">
    <property type="term" value="P:rRNA processing"/>
    <property type="evidence" value="ECO:0007669"/>
    <property type="project" value="UniProtKB-KW"/>
</dbReference>
<evidence type="ECO:0000256" key="3">
    <source>
        <dbReference type="SAM" id="MobiDB-lite"/>
    </source>
</evidence>
<feature type="compositionally biased region" description="Acidic residues" evidence="3">
    <location>
        <begin position="168"/>
        <end position="190"/>
    </location>
</feature>
<evidence type="ECO:0000313" key="5">
    <source>
        <dbReference type="Proteomes" id="UP001161757"/>
    </source>
</evidence>